<dbReference type="SUPFAM" id="SSF54447">
    <property type="entry name" value="ssDNA-binding transcriptional regulator domain"/>
    <property type="match status" value="1"/>
</dbReference>
<comment type="similarity">
    <text evidence="2">Belongs to the transcriptional coactivator PC4 family.</text>
</comment>
<proteinExistence type="inferred from homology"/>
<dbReference type="InterPro" id="IPR045125">
    <property type="entry name" value="Sub1/Tcp4-like"/>
</dbReference>
<dbReference type="InterPro" id="IPR003173">
    <property type="entry name" value="PC4_C"/>
</dbReference>
<dbReference type="Gene3D" id="2.30.31.10">
    <property type="entry name" value="Transcriptional Coactivator Pc4, Chain A"/>
    <property type="match status" value="1"/>
</dbReference>
<dbReference type="EMBL" id="NBII01000005">
    <property type="protein sequence ID" value="PAV18686.1"/>
    <property type="molecule type" value="Genomic_DNA"/>
</dbReference>
<keyword evidence="10" id="KW-1185">Reference proteome</keyword>
<feature type="region of interest" description="Disordered" evidence="7">
    <location>
        <begin position="1"/>
        <end position="62"/>
    </location>
</feature>
<evidence type="ECO:0000256" key="2">
    <source>
        <dbReference type="ARBA" id="ARBA00009001"/>
    </source>
</evidence>
<evidence type="ECO:0000256" key="5">
    <source>
        <dbReference type="ARBA" id="ARBA00023163"/>
    </source>
</evidence>
<keyword evidence="4" id="KW-0238">DNA-binding</keyword>
<evidence type="ECO:0000313" key="9">
    <source>
        <dbReference type="EMBL" id="PAV18686.1"/>
    </source>
</evidence>
<evidence type="ECO:0000313" key="10">
    <source>
        <dbReference type="Proteomes" id="UP000217199"/>
    </source>
</evidence>
<dbReference type="GO" id="GO:0005634">
    <property type="term" value="C:nucleus"/>
    <property type="evidence" value="ECO:0007669"/>
    <property type="project" value="UniProtKB-SubCell"/>
</dbReference>
<dbReference type="InterPro" id="IPR009044">
    <property type="entry name" value="ssDNA-bd_transcriptional_reg"/>
</dbReference>
<comment type="caution">
    <text evidence="9">The sequence shown here is derived from an EMBL/GenBank/DDBJ whole genome shotgun (WGS) entry which is preliminary data.</text>
</comment>
<keyword evidence="3" id="KW-0805">Transcription regulation</keyword>
<dbReference type="PANTHER" id="PTHR13215">
    <property type="entry name" value="RNA POLYMERASE II TRANSCRIPTIONAL COACTIVATOR"/>
    <property type="match status" value="1"/>
</dbReference>
<dbReference type="GO" id="GO:0003677">
    <property type="term" value="F:DNA binding"/>
    <property type="evidence" value="ECO:0007669"/>
    <property type="project" value="UniProtKB-KW"/>
</dbReference>
<dbReference type="InParanoid" id="A0A286UGE4"/>
<comment type="subcellular location">
    <subcellularLocation>
        <location evidence="1">Nucleus</location>
    </subcellularLocation>
</comment>
<sequence length="145" mass="16399">MAKRSKDEDEELSAQETGSEESPPPQKKPKKSSEKKAVKKSKAKVSKESDEEPPSTSKKYIIEQPPLYTKNVFVNTEGEKFVDLGKKKRATVRSFRGTTLIDIREFWGDNDDLKPGKKGISLSLEQWNELKSNADSIDDLIRQLS</sequence>
<reference evidence="9 10" key="1">
    <citation type="journal article" date="2017" name="Mol. Ecol.">
        <title>Comparative and population genomic landscape of Phellinus noxius: A hypervariable fungus causing root rot in trees.</title>
        <authorList>
            <person name="Chung C.L."/>
            <person name="Lee T.J."/>
            <person name="Akiba M."/>
            <person name="Lee H.H."/>
            <person name="Kuo T.H."/>
            <person name="Liu D."/>
            <person name="Ke H.M."/>
            <person name="Yokoi T."/>
            <person name="Roa M.B."/>
            <person name="Lu M.J."/>
            <person name="Chang Y.Y."/>
            <person name="Ann P.J."/>
            <person name="Tsai J.N."/>
            <person name="Chen C.Y."/>
            <person name="Tzean S.S."/>
            <person name="Ota Y."/>
            <person name="Hattori T."/>
            <person name="Sahashi N."/>
            <person name="Liou R.F."/>
            <person name="Kikuchi T."/>
            <person name="Tsai I.J."/>
        </authorList>
    </citation>
    <scope>NUCLEOTIDE SEQUENCE [LARGE SCALE GENOMIC DNA]</scope>
    <source>
        <strain evidence="9 10">FFPRI411160</strain>
    </source>
</reference>
<gene>
    <name evidence="9" type="ORF">PNOK_0552900</name>
</gene>
<evidence type="ECO:0000256" key="4">
    <source>
        <dbReference type="ARBA" id="ARBA00023125"/>
    </source>
</evidence>
<keyword evidence="6" id="KW-0539">Nucleus</keyword>
<dbReference type="GO" id="GO:0060261">
    <property type="term" value="P:positive regulation of transcription initiation by RNA polymerase II"/>
    <property type="evidence" value="ECO:0007669"/>
    <property type="project" value="InterPro"/>
</dbReference>
<evidence type="ECO:0000256" key="3">
    <source>
        <dbReference type="ARBA" id="ARBA00023015"/>
    </source>
</evidence>
<dbReference type="Pfam" id="PF02229">
    <property type="entry name" value="PC4"/>
    <property type="match status" value="1"/>
</dbReference>
<name>A0A286UGE4_9AGAM</name>
<dbReference type="AlphaFoldDB" id="A0A286UGE4"/>
<dbReference type="Proteomes" id="UP000217199">
    <property type="component" value="Unassembled WGS sequence"/>
</dbReference>
<dbReference type="GO" id="GO:0003713">
    <property type="term" value="F:transcription coactivator activity"/>
    <property type="evidence" value="ECO:0007669"/>
    <property type="project" value="InterPro"/>
</dbReference>
<evidence type="ECO:0000256" key="6">
    <source>
        <dbReference type="ARBA" id="ARBA00023242"/>
    </source>
</evidence>
<protein>
    <submittedName>
        <fullName evidence="9">RNA polymerase II transcriptional coactivator</fullName>
    </submittedName>
</protein>
<keyword evidence="5" id="KW-0804">Transcription</keyword>
<evidence type="ECO:0000256" key="1">
    <source>
        <dbReference type="ARBA" id="ARBA00004123"/>
    </source>
</evidence>
<evidence type="ECO:0000256" key="7">
    <source>
        <dbReference type="SAM" id="MobiDB-lite"/>
    </source>
</evidence>
<accession>A0A286UGE4</accession>
<evidence type="ECO:0000259" key="8">
    <source>
        <dbReference type="Pfam" id="PF02229"/>
    </source>
</evidence>
<dbReference type="OrthoDB" id="2505440at2759"/>
<feature type="domain" description="Transcriptional coactivator p15 (PC4) C-terminal" evidence="8">
    <location>
        <begin position="83"/>
        <end position="133"/>
    </location>
</feature>
<organism evidence="9 10">
    <name type="scientific">Pyrrhoderma noxium</name>
    <dbReference type="NCBI Taxonomy" id="2282107"/>
    <lineage>
        <taxon>Eukaryota</taxon>
        <taxon>Fungi</taxon>
        <taxon>Dikarya</taxon>
        <taxon>Basidiomycota</taxon>
        <taxon>Agaricomycotina</taxon>
        <taxon>Agaricomycetes</taxon>
        <taxon>Hymenochaetales</taxon>
        <taxon>Hymenochaetaceae</taxon>
        <taxon>Pyrrhoderma</taxon>
    </lineage>
</organism>
<dbReference type="STRING" id="2282107.A0A286UGE4"/>